<keyword evidence="2 5" id="KW-0238">DNA-binding</keyword>
<evidence type="ECO:0000256" key="1">
    <source>
        <dbReference type="ARBA" id="ARBA00023015"/>
    </source>
</evidence>
<dbReference type="InterPro" id="IPR018060">
    <property type="entry name" value="HTH_AraC"/>
</dbReference>
<dbReference type="GO" id="GO:0043565">
    <property type="term" value="F:sequence-specific DNA binding"/>
    <property type="evidence" value="ECO:0007669"/>
    <property type="project" value="InterPro"/>
</dbReference>
<evidence type="ECO:0000313" key="6">
    <source>
        <dbReference type="Proteomes" id="UP000199310"/>
    </source>
</evidence>
<dbReference type="EMBL" id="FOJG01000002">
    <property type="protein sequence ID" value="SEW49962.1"/>
    <property type="molecule type" value="Genomic_DNA"/>
</dbReference>
<dbReference type="STRING" id="29529.SAMN04488122_3650"/>
<dbReference type="RefSeq" id="WP_089897064.1">
    <property type="nucleotide sequence ID" value="NZ_FOJG01000002.1"/>
</dbReference>
<reference evidence="6" key="1">
    <citation type="submission" date="2016-10" db="EMBL/GenBank/DDBJ databases">
        <authorList>
            <person name="Varghese N."/>
            <person name="Submissions S."/>
        </authorList>
    </citation>
    <scope>NUCLEOTIDE SEQUENCE [LARGE SCALE GENOMIC DNA]</scope>
    <source>
        <strain evidence="6">DSM 3695</strain>
    </source>
</reference>
<dbReference type="PROSITE" id="PS01124">
    <property type="entry name" value="HTH_ARAC_FAMILY_2"/>
    <property type="match status" value="1"/>
</dbReference>
<dbReference type="InterPro" id="IPR009057">
    <property type="entry name" value="Homeodomain-like_sf"/>
</dbReference>
<name>A0A1I0S5C4_9BACT</name>
<dbReference type="PRINTS" id="PR00032">
    <property type="entry name" value="HTHARAC"/>
</dbReference>
<protein>
    <submittedName>
        <fullName evidence="5">AraC-type DNA-binding protein</fullName>
    </submittedName>
</protein>
<evidence type="ECO:0000256" key="3">
    <source>
        <dbReference type="ARBA" id="ARBA00023163"/>
    </source>
</evidence>
<keyword evidence="3" id="KW-0804">Transcription</keyword>
<gene>
    <name evidence="5" type="ORF">SAMN04488122_3650</name>
</gene>
<feature type="domain" description="HTH araC/xylS-type" evidence="4">
    <location>
        <begin position="217"/>
        <end position="315"/>
    </location>
</feature>
<accession>A0A1I0S5C4</accession>
<dbReference type="Gene3D" id="1.10.10.60">
    <property type="entry name" value="Homeodomain-like"/>
    <property type="match status" value="2"/>
</dbReference>
<organism evidence="5 6">
    <name type="scientific">Chitinophaga arvensicola</name>
    <dbReference type="NCBI Taxonomy" id="29529"/>
    <lineage>
        <taxon>Bacteria</taxon>
        <taxon>Pseudomonadati</taxon>
        <taxon>Bacteroidota</taxon>
        <taxon>Chitinophagia</taxon>
        <taxon>Chitinophagales</taxon>
        <taxon>Chitinophagaceae</taxon>
        <taxon>Chitinophaga</taxon>
    </lineage>
</organism>
<dbReference type="AlphaFoldDB" id="A0A1I0S5C4"/>
<dbReference type="PROSITE" id="PS00041">
    <property type="entry name" value="HTH_ARAC_FAMILY_1"/>
    <property type="match status" value="1"/>
</dbReference>
<keyword evidence="6" id="KW-1185">Reference proteome</keyword>
<dbReference type="InterPro" id="IPR020449">
    <property type="entry name" value="Tscrpt_reg_AraC-type_HTH"/>
</dbReference>
<keyword evidence="1" id="KW-0805">Transcription regulation</keyword>
<dbReference type="PANTHER" id="PTHR47893">
    <property type="entry name" value="REGULATORY PROTEIN PCHR"/>
    <property type="match status" value="1"/>
</dbReference>
<dbReference type="SUPFAM" id="SSF46689">
    <property type="entry name" value="Homeodomain-like"/>
    <property type="match status" value="1"/>
</dbReference>
<dbReference type="InterPro" id="IPR053142">
    <property type="entry name" value="PchR_regulatory_protein"/>
</dbReference>
<dbReference type="OrthoDB" id="1156172at2"/>
<proteinExistence type="predicted"/>
<evidence type="ECO:0000259" key="4">
    <source>
        <dbReference type="PROSITE" id="PS01124"/>
    </source>
</evidence>
<sequence length="317" mass="37241">MITERDGQDFLQFANKIGYDIGERMAQNIDVQFQKNFDFLPDFALFIASYKVKKTFSRHTTPPKHIQNSIRFFFHNAFDDDAPAKGKRKLKTQEKPPYVRVFPSELPYTSVFRRNSHVKVVSVFISADYLKSFLKDDVEHFPFLFDNGSNFLIEEMMTDDILRTINDIAKKEEPEALNSYYYKLKTMELLFYLFQSLNKREKSVHQKLSSKDIEAIYSVRDKIISSLDKPSAIATLKQVAGMNELKMRRLFTQVFGMGIYDYYQHLRMKEAARLLRDEKLSVSEVGYQMGFENLSHFSRVFEKHIGKKPKKYSKELA</sequence>
<evidence type="ECO:0000313" key="5">
    <source>
        <dbReference type="EMBL" id="SEW49962.1"/>
    </source>
</evidence>
<dbReference type="SMART" id="SM00342">
    <property type="entry name" value="HTH_ARAC"/>
    <property type="match status" value="1"/>
</dbReference>
<dbReference type="Proteomes" id="UP000199310">
    <property type="component" value="Unassembled WGS sequence"/>
</dbReference>
<dbReference type="Pfam" id="PF12833">
    <property type="entry name" value="HTH_18"/>
    <property type="match status" value="1"/>
</dbReference>
<dbReference type="InterPro" id="IPR018062">
    <property type="entry name" value="HTH_AraC-typ_CS"/>
</dbReference>
<dbReference type="GO" id="GO:0003700">
    <property type="term" value="F:DNA-binding transcription factor activity"/>
    <property type="evidence" value="ECO:0007669"/>
    <property type="project" value="InterPro"/>
</dbReference>
<dbReference type="PANTHER" id="PTHR47893:SF1">
    <property type="entry name" value="REGULATORY PROTEIN PCHR"/>
    <property type="match status" value="1"/>
</dbReference>
<evidence type="ECO:0000256" key="2">
    <source>
        <dbReference type="ARBA" id="ARBA00023125"/>
    </source>
</evidence>